<protein>
    <submittedName>
        <fullName evidence="2">(Perigord truffle) hypothetical protein</fullName>
    </submittedName>
</protein>
<sequence length="87" mass="9762">MSEPFRKDFSTQAREEITPDSSKSTLDRAKECVTGTADRAAGGLQSDHHKSNTQEAFDRTRREKDSQKDNSESLLDKTKHALGVDKH</sequence>
<evidence type="ECO:0000313" key="2">
    <source>
        <dbReference type="EMBL" id="CAZ79621.1"/>
    </source>
</evidence>
<dbReference type="STRING" id="656061.D5G536"/>
<dbReference type="eggNOG" id="ENOG502SDMM">
    <property type="taxonomic scope" value="Eukaryota"/>
</dbReference>
<feature type="region of interest" description="Disordered" evidence="1">
    <location>
        <begin position="1"/>
        <end position="87"/>
    </location>
</feature>
<dbReference type="InterPro" id="IPR007250">
    <property type="entry name" value="HSP9_HSP12"/>
</dbReference>
<dbReference type="GeneID" id="9187111"/>
<accession>D5G536</accession>
<name>D5G536_TUBMM</name>
<gene>
    <name evidence="2" type="ORF">GSTUM_00000236001</name>
</gene>
<dbReference type="HOGENOM" id="CLU_102617_2_0_1"/>
<dbReference type="InParanoid" id="D5G536"/>
<dbReference type="EMBL" id="FN429996">
    <property type="protein sequence ID" value="CAZ79621.1"/>
    <property type="molecule type" value="Genomic_DNA"/>
</dbReference>
<dbReference type="PIRSF" id="PIRSF002590">
    <property type="entry name" value="HSP9/HSP12_fun"/>
    <property type="match status" value="1"/>
</dbReference>
<reference evidence="2 3" key="1">
    <citation type="journal article" date="2010" name="Nature">
        <title>Perigord black truffle genome uncovers evolutionary origins and mechanisms of symbiosis.</title>
        <authorList>
            <person name="Martin F."/>
            <person name="Kohler A."/>
            <person name="Murat C."/>
            <person name="Balestrini R."/>
            <person name="Coutinho P.M."/>
            <person name="Jaillon O."/>
            <person name="Montanini B."/>
            <person name="Morin E."/>
            <person name="Noel B."/>
            <person name="Percudani R."/>
            <person name="Porcel B."/>
            <person name="Rubini A."/>
            <person name="Amicucci A."/>
            <person name="Amselem J."/>
            <person name="Anthouard V."/>
            <person name="Arcioni S."/>
            <person name="Artiguenave F."/>
            <person name="Aury J.M."/>
            <person name="Ballario P."/>
            <person name="Bolchi A."/>
            <person name="Brenna A."/>
            <person name="Brun A."/>
            <person name="Buee M."/>
            <person name="Cantarel B."/>
            <person name="Chevalier G."/>
            <person name="Couloux A."/>
            <person name="Da Silva C."/>
            <person name="Denoeud F."/>
            <person name="Duplessis S."/>
            <person name="Ghignone S."/>
            <person name="Hilselberger B."/>
            <person name="Iotti M."/>
            <person name="Marcais B."/>
            <person name="Mello A."/>
            <person name="Miranda M."/>
            <person name="Pacioni G."/>
            <person name="Quesneville H."/>
            <person name="Riccioni C."/>
            <person name="Ruotolo R."/>
            <person name="Splivallo R."/>
            <person name="Stocchi V."/>
            <person name="Tisserant E."/>
            <person name="Viscomi A.R."/>
            <person name="Zambonelli A."/>
            <person name="Zampieri E."/>
            <person name="Henrissat B."/>
            <person name="Lebrun M.H."/>
            <person name="Paolocci F."/>
            <person name="Bonfante P."/>
            <person name="Ottonello S."/>
            <person name="Wincker P."/>
        </authorList>
    </citation>
    <scope>NUCLEOTIDE SEQUENCE [LARGE SCALE GENOMIC DNA]</scope>
    <source>
        <strain evidence="2 3">Mel28</strain>
    </source>
</reference>
<dbReference type="FunCoup" id="D5G536">
    <property type="interactions" value="87"/>
</dbReference>
<dbReference type="RefSeq" id="XP_002835464.1">
    <property type="nucleotide sequence ID" value="XM_002835418.1"/>
</dbReference>
<keyword evidence="3" id="KW-1185">Reference proteome</keyword>
<organism evidence="2 3">
    <name type="scientific">Tuber melanosporum (strain Mel28)</name>
    <name type="common">Perigord black truffle</name>
    <dbReference type="NCBI Taxonomy" id="656061"/>
    <lineage>
        <taxon>Eukaryota</taxon>
        <taxon>Fungi</taxon>
        <taxon>Dikarya</taxon>
        <taxon>Ascomycota</taxon>
        <taxon>Pezizomycotina</taxon>
        <taxon>Pezizomycetes</taxon>
        <taxon>Pezizales</taxon>
        <taxon>Tuberaceae</taxon>
        <taxon>Tuber</taxon>
    </lineage>
</organism>
<dbReference type="Gene3D" id="6.10.280.100">
    <property type="match status" value="1"/>
</dbReference>
<proteinExistence type="predicted"/>
<dbReference type="OMA" id="RSHDNHA"/>
<dbReference type="KEGG" id="tml:GSTUM_00000236001"/>
<dbReference type="Proteomes" id="UP000006911">
    <property type="component" value="Unassembled WGS sequence"/>
</dbReference>
<evidence type="ECO:0000313" key="3">
    <source>
        <dbReference type="Proteomes" id="UP000006911"/>
    </source>
</evidence>
<evidence type="ECO:0000256" key="1">
    <source>
        <dbReference type="SAM" id="MobiDB-lite"/>
    </source>
</evidence>
<dbReference type="Pfam" id="PF04119">
    <property type="entry name" value="HSP9_HSP12"/>
    <property type="match status" value="1"/>
</dbReference>
<feature type="compositionally biased region" description="Basic and acidic residues" evidence="1">
    <location>
        <begin position="1"/>
        <end position="17"/>
    </location>
</feature>
<feature type="compositionally biased region" description="Basic and acidic residues" evidence="1">
    <location>
        <begin position="46"/>
        <end position="87"/>
    </location>
</feature>
<dbReference type="AlphaFoldDB" id="D5G536"/>